<evidence type="ECO:0000313" key="2">
    <source>
        <dbReference type="EMBL" id="POM70759.1"/>
    </source>
</evidence>
<dbReference type="OrthoDB" id="10590480at2759"/>
<feature type="compositionally biased region" description="Basic and acidic residues" evidence="1">
    <location>
        <begin position="27"/>
        <end position="49"/>
    </location>
</feature>
<protein>
    <submittedName>
        <fullName evidence="2">Envelope glycoprotein</fullName>
    </submittedName>
</protein>
<organism evidence="2 3">
    <name type="scientific">Phytophthora palmivora</name>
    <dbReference type="NCBI Taxonomy" id="4796"/>
    <lineage>
        <taxon>Eukaryota</taxon>
        <taxon>Sar</taxon>
        <taxon>Stramenopiles</taxon>
        <taxon>Oomycota</taxon>
        <taxon>Peronosporomycetes</taxon>
        <taxon>Peronosporales</taxon>
        <taxon>Peronosporaceae</taxon>
        <taxon>Phytophthora</taxon>
    </lineage>
</organism>
<accession>A0A2P4XZ39</accession>
<dbReference type="EMBL" id="NCKW01006799">
    <property type="protein sequence ID" value="POM70759.1"/>
    <property type="molecule type" value="Genomic_DNA"/>
</dbReference>
<feature type="region of interest" description="Disordered" evidence="1">
    <location>
        <begin position="18"/>
        <end position="75"/>
    </location>
</feature>
<gene>
    <name evidence="2" type="ORF">PHPALM_12754</name>
</gene>
<reference evidence="2 3" key="1">
    <citation type="journal article" date="2017" name="Genome Biol. Evol.">
        <title>Phytophthora megakarya and P. palmivora, closely related causal agents of cacao black pod rot, underwent increases in genome sizes and gene numbers by different mechanisms.</title>
        <authorList>
            <person name="Ali S.S."/>
            <person name="Shao J."/>
            <person name="Lary D.J."/>
            <person name="Kronmiller B."/>
            <person name="Shen D."/>
            <person name="Strem M.D."/>
            <person name="Amoako-Attah I."/>
            <person name="Akrofi A.Y."/>
            <person name="Begoude B.A."/>
            <person name="Ten Hoopen G.M."/>
            <person name="Coulibaly K."/>
            <person name="Kebe B.I."/>
            <person name="Melnick R.L."/>
            <person name="Guiltinan M.J."/>
            <person name="Tyler B.M."/>
            <person name="Meinhardt L.W."/>
            <person name="Bailey B.A."/>
        </authorList>
    </citation>
    <scope>NUCLEOTIDE SEQUENCE [LARGE SCALE GENOMIC DNA]</scope>
    <source>
        <strain evidence="3">sbr112.9</strain>
    </source>
</reference>
<sequence>MGRKRKYNTIMDIEDAFCTPDEDESNEDKRRRISSERLQRGGKTSKHEQSIGNEKQLAANKCPQRNDVHNSSKIARSAEINEGKWMTNSTKRYALATLWREQLPGLK</sequence>
<keyword evidence="2" id="KW-0946">Virion</keyword>
<proteinExistence type="predicted"/>
<dbReference type="AlphaFoldDB" id="A0A2P4XZ39"/>
<comment type="caution">
    <text evidence="2">The sequence shown here is derived from an EMBL/GenBank/DDBJ whole genome shotgun (WGS) entry which is preliminary data.</text>
</comment>
<evidence type="ECO:0000256" key="1">
    <source>
        <dbReference type="SAM" id="MobiDB-lite"/>
    </source>
</evidence>
<keyword evidence="2" id="KW-0261">Viral envelope protein</keyword>
<keyword evidence="3" id="KW-1185">Reference proteome</keyword>
<name>A0A2P4XZ39_9STRA</name>
<evidence type="ECO:0000313" key="3">
    <source>
        <dbReference type="Proteomes" id="UP000237271"/>
    </source>
</evidence>
<dbReference type="Proteomes" id="UP000237271">
    <property type="component" value="Unassembled WGS sequence"/>
</dbReference>